<dbReference type="EMBL" id="CADCTY010000919">
    <property type="protein sequence ID" value="CAA9347756.1"/>
    <property type="molecule type" value="Genomic_DNA"/>
</dbReference>
<reference evidence="2" key="1">
    <citation type="submission" date="2020-02" db="EMBL/GenBank/DDBJ databases">
        <authorList>
            <person name="Meier V. D."/>
        </authorList>
    </citation>
    <scope>NUCLEOTIDE SEQUENCE</scope>
    <source>
        <strain evidence="2">AVDCRST_MAG94</strain>
    </source>
</reference>
<proteinExistence type="predicted"/>
<feature type="domain" description="Transposase Synechocystis PCC 6803" evidence="1">
    <location>
        <begin position="5"/>
        <end position="122"/>
    </location>
</feature>
<dbReference type="InterPro" id="IPR036388">
    <property type="entry name" value="WH-like_DNA-bd_sf"/>
</dbReference>
<dbReference type="SUPFAM" id="SSF46689">
    <property type="entry name" value="Homeodomain-like"/>
    <property type="match status" value="1"/>
</dbReference>
<evidence type="ECO:0000259" key="1">
    <source>
        <dbReference type="Pfam" id="PF01710"/>
    </source>
</evidence>
<protein>
    <recommendedName>
        <fullName evidence="1">Transposase Synechocystis PCC 6803 domain-containing protein</fullName>
    </recommendedName>
</protein>
<accession>A0A6J4M1J0</accession>
<sequence length="127" mass="14622">MPAPYSDELRQKVLDAIDCGNRKSHISQMLNISRNTIDLWLKRREATGSATPRRHYRRGPQPKIAELEQFRAFAQQHGHLTQQGMAQQWVERISDHTIGKALRRIGFTRKKRAMATENGMKGNGKRS</sequence>
<dbReference type="AlphaFoldDB" id="A0A6J4M1J0"/>
<name>A0A6J4M1J0_9CYAN</name>
<dbReference type="Gene3D" id="1.10.10.10">
    <property type="entry name" value="Winged helix-like DNA-binding domain superfamily/Winged helix DNA-binding domain"/>
    <property type="match status" value="1"/>
</dbReference>
<gene>
    <name evidence="2" type="ORF">AVDCRST_MAG94-2627</name>
</gene>
<dbReference type="InterPro" id="IPR009057">
    <property type="entry name" value="Homeodomain-like_sf"/>
</dbReference>
<organism evidence="2">
    <name type="scientific">uncultured Leptolyngbya sp</name>
    <dbReference type="NCBI Taxonomy" id="332963"/>
    <lineage>
        <taxon>Bacteria</taxon>
        <taxon>Bacillati</taxon>
        <taxon>Cyanobacteriota</taxon>
        <taxon>Cyanophyceae</taxon>
        <taxon>Leptolyngbyales</taxon>
        <taxon>Leptolyngbyaceae</taxon>
        <taxon>Leptolyngbya group</taxon>
        <taxon>Leptolyngbya</taxon>
        <taxon>environmental samples</taxon>
    </lineage>
</organism>
<evidence type="ECO:0000313" key="2">
    <source>
        <dbReference type="EMBL" id="CAA9347756.1"/>
    </source>
</evidence>
<dbReference type="InterPro" id="IPR002622">
    <property type="entry name" value="Transposase_14"/>
</dbReference>
<dbReference type="Pfam" id="PF01710">
    <property type="entry name" value="HTH_Tnp_IS630"/>
    <property type="match status" value="1"/>
</dbReference>